<evidence type="ECO:0000313" key="2">
    <source>
        <dbReference type="Proteomes" id="UP000251241"/>
    </source>
</evidence>
<accession>A0A2X2L337</accession>
<dbReference type="EMBL" id="UAUU01000002">
    <property type="protein sequence ID" value="SPZ83640.1"/>
    <property type="molecule type" value="Genomic_DNA"/>
</dbReference>
<protein>
    <submittedName>
        <fullName evidence="1">Uncharacterized protein</fullName>
    </submittedName>
</protein>
<proteinExistence type="predicted"/>
<evidence type="ECO:0000313" key="1">
    <source>
        <dbReference type="EMBL" id="SPZ83640.1"/>
    </source>
</evidence>
<gene>
    <name evidence="1" type="ORF">NCTC11343_00159</name>
</gene>
<dbReference type="RefSeq" id="WP_112373534.1">
    <property type="nucleotide sequence ID" value="NZ_CP069793.1"/>
</dbReference>
<reference evidence="1 2" key="1">
    <citation type="submission" date="2018-06" db="EMBL/GenBank/DDBJ databases">
        <authorList>
            <consortium name="Pathogen Informatics"/>
            <person name="Doyle S."/>
        </authorList>
    </citation>
    <scope>NUCLEOTIDE SEQUENCE [LARGE SCALE GENOMIC DNA]</scope>
    <source>
        <strain evidence="1 2">NCTC11343</strain>
    </source>
</reference>
<organism evidence="1 2">
    <name type="scientific">Sphingobacterium multivorum</name>
    <dbReference type="NCBI Taxonomy" id="28454"/>
    <lineage>
        <taxon>Bacteria</taxon>
        <taxon>Pseudomonadati</taxon>
        <taxon>Bacteroidota</taxon>
        <taxon>Sphingobacteriia</taxon>
        <taxon>Sphingobacteriales</taxon>
        <taxon>Sphingobacteriaceae</taxon>
        <taxon>Sphingobacterium</taxon>
    </lineage>
</organism>
<dbReference type="AlphaFoldDB" id="A0A2X2L337"/>
<sequence length="308" mass="35273">MMRYFILTIAFCAFVFVCCSNEKNGKSDIKKNDQTDTEGKLPMKSYMLNHEIRNIDYEIYLNDFLIAHSQENNGIPGPYKLNQYIFSSGIQEVKIRISSNKSQKSITSDMLNEISRNTGIYLLENKDYGNIKEIKKLEFPALEKPLDAYTHTWDFEAEAPTSVTSLNNSQDLSEMNQNKLQVEVLAKYDQLRKFLLSGHTDEFLREIANAKSNLFISEGFSEAEQEAYNDKLKKYLSAHSDLLPDLKESAIKLFGHGKAVALEQNLTLSSGENKKNDEQNSNYIIFHKPHGSDSFEVFRYFIAYSGGR</sequence>
<dbReference type="Proteomes" id="UP000251241">
    <property type="component" value="Unassembled WGS sequence"/>
</dbReference>
<name>A0A2X2L337_SPHMU</name>
<dbReference type="GeneID" id="97181894"/>